<comment type="subcellular location">
    <subcellularLocation>
        <location evidence="1">Membrane</location>
    </subcellularLocation>
</comment>
<dbReference type="GO" id="GO:0004930">
    <property type="term" value="F:G protein-coupled receptor activity"/>
    <property type="evidence" value="ECO:0007669"/>
    <property type="project" value="UniProtKB-KW"/>
</dbReference>
<dbReference type="EnsemblMetazoa" id="XM_011684917">
    <property type="protein sequence ID" value="XP_011683219"/>
    <property type="gene ID" value="LOC100887888"/>
</dbReference>
<keyword evidence="2 5" id="KW-0812">Transmembrane</keyword>
<feature type="transmembrane region" description="Helical" evidence="6">
    <location>
        <begin position="129"/>
        <end position="150"/>
    </location>
</feature>
<dbReference type="AlphaFoldDB" id="A0A7M7HNC5"/>
<dbReference type="PANTHER" id="PTHR45698">
    <property type="entry name" value="TRACE AMINE-ASSOCIATED RECEPTOR 19N-RELATED"/>
    <property type="match status" value="1"/>
</dbReference>
<feature type="signal peptide" evidence="7">
    <location>
        <begin position="1"/>
        <end position="25"/>
    </location>
</feature>
<dbReference type="InterPro" id="IPR017452">
    <property type="entry name" value="GPCR_Rhodpsn_7TM"/>
</dbReference>
<dbReference type="PROSITE" id="PS50262">
    <property type="entry name" value="G_PROTEIN_RECEP_F1_2"/>
    <property type="match status" value="1"/>
</dbReference>
<evidence type="ECO:0000256" key="5">
    <source>
        <dbReference type="RuleBase" id="RU000688"/>
    </source>
</evidence>
<feature type="transmembrane region" description="Helical" evidence="6">
    <location>
        <begin position="209"/>
        <end position="231"/>
    </location>
</feature>
<dbReference type="PANTHER" id="PTHR45698:SF1">
    <property type="entry name" value="TRACE AMINE-ASSOCIATED RECEPTOR 13C-LIKE"/>
    <property type="match status" value="1"/>
</dbReference>
<sequence length="429" mass="47524">MAQNSVLGTVILLISSTTYLGQTSGESEATTSYEITTDAFFGTFEDVHNSTFRDAQGDVSETVLSSTFGPTEEIEGTTMMNGQWSWTPVSWTWNMVLQLILGIVGILGNLLVMLVLFRRRSLSRTTDTLIGALALADFVTSILIIPIPTAEVVPSTWVGELYCRILYTSFFMWLFVSVSIFTLTTISIERFFAVVFPIKFNRILRKRHVVFAILLIWLTAVVADSFIPLAISVDPSTQSCIYSYSSQLASEVAGVTSFLLHFLFPSLIMLGTQAATAYALYQQALLFGKNGDGSSRSTSSYRLLKAKNRVIKLLLIVIIVFIICWGPNSIGYFLFNVGVIDYTYLYGDLNRILTVLAFCNSCANPFIYTIQYPQFRIAIKELFTGSMSSFGALFDGHVESPTRNNSALNNCDDKSITQLTTIPSHAVPE</sequence>
<feature type="chain" id="PRO_5029906894" description="G-protein coupled receptors family 1 profile domain-containing protein" evidence="7">
    <location>
        <begin position="26"/>
        <end position="429"/>
    </location>
</feature>
<dbReference type="KEGG" id="spu:100887888"/>
<evidence type="ECO:0000256" key="2">
    <source>
        <dbReference type="ARBA" id="ARBA00022692"/>
    </source>
</evidence>
<accession>A0A7M7HNC5</accession>
<keyword evidence="7" id="KW-0732">Signal</keyword>
<dbReference type="SMART" id="SM01381">
    <property type="entry name" value="7TM_GPCR_Srsx"/>
    <property type="match status" value="1"/>
</dbReference>
<dbReference type="PROSITE" id="PS00237">
    <property type="entry name" value="G_PROTEIN_RECEP_F1_1"/>
    <property type="match status" value="1"/>
</dbReference>
<keyword evidence="10" id="KW-1185">Reference proteome</keyword>
<organism evidence="9 10">
    <name type="scientific">Strongylocentrotus purpuratus</name>
    <name type="common">Purple sea urchin</name>
    <dbReference type="NCBI Taxonomy" id="7668"/>
    <lineage>
        <taxon>Eukaryota</taxon>
        <taxon>Metazoa</taxon>
        <taxon>Echinodermata</taxon>
        <taxon>Eleutherozoa</taxon>
        <taxon>Echinozoa</taxon>
        <taxon>Echinoidea</taxon>
        <taxon>Euechinoidea</taxon>
        <taxon>Echinacea</taxon>
        <taxon>Camarodonta</taxon>
        <taxon>Echinidea</taxon>
        <taxon>Strongylocentrotidae</taxon>
        <taxon>Strongylocentrotus</taxon>
    </lineage>
</organism>
<feature type="transmembrane region" description="Helical" evidence="6">
    <location>
        <begin position="310"/>
        <end position="332"/>
    </location>
</feature>
<dbReference type="SUPFAM" id="SSF81321">
    <property type="entry name" value="Family A G protein-coupled receptor-like"/>
    <property type="match status" value="1"/>
</dbReference>
<evidence type="ECO:0000313" key="9">
    <source>
        <dbReference type="EnsemblMetazoa" id="XP_011683219"/>
    </source>
</evidence>
<dbReference type="InterPro" id="IPR000276">
    <property type="entry name" value="GPCR_Rhodpsn"/>
</dbReference>
<dbReference type="OMA" id="RIWSINS"/>
<evidence type="ECO:0000256" key="7">
    <source>
        <dbReference type="SAM" id="SignalP"/>
    </source>
</evidence>
<keyword evidence="5" id="KW-0807">Transducer</keyword>
<keyword evidence="5" id="KW-0297">G-protein coupled receptor</keyword>
<evidence type="ECO:0000313" key="10">
    <source>
        <dbReference type="Proteomes" id="UP000007110"/>
    </source>
</evidence>
<comment type="similarity">
    <text evidence="5">Belongs to the G-protein coupled receptor 1 family.</text>
</comment>
<feature type="transmembrane region" description="Helical" evidence="6">
    <location>
        <begin position="170"/>
        <end position="188"/>
    </location>
</feature>
<keyword evidence="3 6" id="KW-1133">Transmembrane helix</keyword>
<keyword evidence="5" id="KW-0675">Receptor</keyword>
<dbReference type="InParanoid" id="A0A7M7HNC5"/>
<protein>
    <recommendedName>
        <fullName evidence="8">G-protein coupled receptors family 1 profile domain-containing protein</fullName>
    </recommendedName>
</protein>
<dbReference type="RefSeq" id="XP_011683219.1">
    <property type="nucleotide sequence ID" value="XM_011684917.2"/>
</dbReference>
<feature type="transmembrane region" description="Helical" evidence="6">
    <location>
        <begin position="95"/>
        <end position="117"/>
    </location>
</feature>
<dbReference type="Gene3D" id="1.20.1070.10">
    <property type="entry name" value="Rhodopsin 7-helix transmembrane proteins"/>
    <property type="match status" value="1"/>
</dbReference>
<dbReference type="Pfam" id="PF00001">
    <property type="entry name" value="7tm_1"/>
    <property type="match status" value="1"/>
</dbReference>
<evidence type="ECO:0000256" key="1">
    <source>
        <dbReference type="ARBA" id="ARBA00004370"/>
    </source>
</evidence>
<evidence type="ECO:0000256" key="4">
    <source>
        <dbReference type="ARBA" id="ARBA00023136"/>
    </source>
</evidence>
<proteinExistence type="inferred from homology"/>
<keyword evidence="4 6" id="KW-0472">Membrane</keyword>
<dbReference type="OrthoDB" id="10125581at2759"/>
<dbReference type="CDD" id="cd00637">
    <property type="entry name" value="7tm_classA_rhodopsin-like"/>
    <property type="match status" value="1"/>
</dbReference>
<dbReference type="GO" id="GO:0016020">
    <property type="term" value="C:membrane"/>
    <property type="evidence" value="ECO:0007669"/>
    <property type="project" value="UniProtKB-SubCell"/>
</dbReference>
<dbReference type="FunCoup" id="A0A7M7HNC5">
    <property type="interactions" value="767"/>
</dbReference>
<name>A0A7M7HNC5_STRPU</name>
<evidence type="ECO:0000256" key="6">
    <source>
        <dbReference type="SAM" id="Phobius"/>
    </source>
</evidence>
<reference evidence="10" key="1">
    <citation type="submission" date="2015-02" db="EMBL/GenBank/DDBJ databases">
        <title>Genome sequencing for Strongylocentrotus purpuratus.</title>
        <authorList>
            <person name="Murali S."/>
            <person name="Liu Y."/>
            <person name="Vee V."/>
            <person name="English A."/>
            <person name="Wang M."/>
            <person name="Skinner E."/>
            <person name="Han Y."/>
            <person name="Muzny D.M."/>
            <person name="Worley K.C."/>
            <person name="Gibbs R.A."/>
        </authorList>
    </citation>
    <scope>NUCLEOTIDE SEQUENCE</scope>
</reference>
<reference evidence="9" key="2">
    <citation type="submission" date="2021-01" db="UniProtKB">
        <authorList>
            <consortium name="EnsemblMetazoa"/>
        </authorList>
    </citation>
    <scope>IDENTIFICATION</scope>
</reference>
<feature type="domain" description="G-protein coupled receptors family 1 profile" evidence="8">
    <location>
        <begin position="108"/>
        <end position="368"/>
    </location>
</feature>
<feature type="transmembrane region" description="Helical" evidence="6">
    <location>
        <begin position="352"/>
        <end position="370"/>
    </location>
</feature>
<dbReference type="Proteomes" id="UP000007110">
    <property type="component" value="Unassembled WGS sequence"/>
</dbReference>
<feature type="transmembrane region" description="Helical" evidence="6">
    <location>
        <begin position="258"/>
        <end position="281"/>
    </location>
</feature>
<evidence type="ECO:0000259" key="8">
    <source>
        <dbReference type="PROSITE" id="PS50262"/>
    </source>
</evidence>
<dbReference type="GeneID" id="100887888"/>
<evidence type="ECO:0000256" key="3">
    <source>
        <dbReference type="ARBA" id="ARBA00022989"/>
    </source>
</evidence>
<dbReference type="PRINTS" id="PR00237">
    <property type="entry name" value="GPCRRHODOPSN"/>
</dbReference>